<feature type="binding site" evidence="4">
    <location>
        <begin position="65"/>
        <end position="69"/>
    </location>
    <ligand>
        <name>D-ribulose 5-phosphate</name>
        <dbReference type="ChEBI" id="CHEBI:58121"/>
    </ligand>
</feature>
<dbReference type="Pfam" id="PF02502">
    <property type="entry name" value="LacAB_rpiB"/>
    <property type="match status" value="1"/>
</dbReference>
<dbReference type="PIRSF" id="PIRSF005384">
    <property type="entry name" value="RpiB_LacA_B"/>
    <property type="match status" value="1"/>
</dbReference>
<feature type="binding site" evidence="4">
    <location>
        <position position="131"/>
    </location>
    <ligand>
        <name>D-ribulose 5-phosphate</name>
        <dbReference type="ChEBI" id="CHEBI:58121"/>
    </ligand>
</feature>
<dbReference type="SUPFAM" id="SSF89623">
    <property type="entry name" value="Ribose/Galactose isomerase RpiB/AlsB"/>
    <property type="match status" value="1"/>
</dbReference>
<name>A0A4Z0YGV6_9FIRM</name>
<dbReference type="NCBIfam" id="TIGR01120">
    <property type="entry name" value="rpiB"/>
    <property type="match status" value="1"/>
</dbReference>
<reference evidence="5 6" key="1">
    <citation type="submission" date="2019-04" db="EMBL/GenBank/DDBJ databases">
        <authorList>
            <person name="Poehlein A."/>
            <person name="Bengelsdorf F.R."/>
            <person name="Duerre P."/>
            <person name="Daniel R."/>
        </authorList>
    </citation>
    <scope>NUCLEOTIDE SEQUENCE [LARGE SCALE GENOMIC DNA]</scope>
    <source>
        <strain evidence="5 6">BS-1</strain>
    </source>
</reference>
<dbReference type="AlphaFoldDB" id="A0A4Z0YGV6"/>
<dbReference type="NCBIfam" id="TIGR00689">
    <property type="entry name" value="rpiB_lacA_lacB"/>
    <property type="match status" value="1"/>
</dbReference>
<comment type="caution">
    <text evidence="5">The sequence shown here is derived from an EMBL/GenBank/DDBJ whole genome shotgun (WGS) entry which is preliminary data.</text>
</comment>
<dbReference type="InterPro" id="IPR003500">
    <property type="entry name" value="RpiB_LacA_LacB"/>
</dbReference>
<dbReference type="EMBL" id="SRMQ01000001">
    <property type="protein sequence ID" value="TGJ77973.1"/>
    <property type="molecule type" value="Genomic_DNA"/>
</dbReference>
<sequence>MIALGADHGGLQLKEAIKKYLENENIEYKDFGTFDEASVDYAPIAAKVAHCIINGEAERGILCCGTGIGMSIAANKVKGIRASVCSDTYCTEMTRRHNNANILCLGGRVIDEAKAVELAKIFLHAEFEGGRHQRRLDEIAAIERGEL</sequence>
<evidence type="ECO:0000256" key="1">
    <source>
        <dbReference type="ARBA" id="ARBA00008754"/>
    </source>
</evidence>
<dbReference type="NCBIfam" id="NF004051">
    <property type="entry name" value="PRK05571.1"/>
    <property type="match status" value="1"/>
</dbReference>
<organism evidence="5 6">
    <name type="scientific">Caproiciproducens galactitolivorans</name>
    <dbReference type="NCBI Taxonomy" id="642589"/>
    <lineage>
        <taxon>Bacteria</taxon>
        <taxon>Bacillati</taxon>
        <taxon>Bacillota</taxon>
        <taxon>Clostridia</taxon>
        <taxon>Eubacteriales</taxon>
        <taxon>Acutalibacteraceae</taxon>
        <taxon>Caproiciproducens</taxon>
    </lineage>
</organism>
<dbReference type="OrthoDB" id="1778624at2"/>
<dbReference type="InterPro" id="IPR051812">
    <property type="entry name" value="SPI_LacAB/RpiB"/>
</dbReference>
<evidence type="ECO:0000313" key="6">
    <source>
        <dbReference type="Proteomes" id="UP000297714"/>
    </source>
</evidence>
<protein>
    <submittedName>
        <fullName evidence="5">Putative sugar phosphate isomerase YwlF</fullName>
        <ecNumber evidence="5">5.3.1.-</ecNumber>
    </submittedName>
</protein>
<dbReference type="GO" id="GO:0005975">
    <property type="term" value="P:carbohydrate metabolic process"/>
    <property type="evidence" value="ECO:0007669"/>
    <property type="project" value="InterPro"/>
</dbReference>
<dbReference type="PANTHER" id="PTHR43732:SF1">
    <property type="entry name" value="RIBOSE 5-PHOSPHATE ISOMERASE"/>
    <property type="match status" value="1"/>
</dbReference>
<feature type="active site" description="Proton acceptor" evidence="3">
    <location>
        <position position="64"/>
    </location>
</feature>
<accession>A0A4Z0YGV6</accession>
<dbReference type="PANTHER" id="PTHR43732">
    <property type="entry name" value="RIBOSE 5-PHOSPHATE ISOMERASE-RELATED"/>
    <property type="match status" value="1"/>
</dbReference>
<evidence type="ECO:0000313" key="5">
    <source>
        <dbReference type="EMBL" id="TGJ77973.1"/>
    </source>
</evidence>
<keyword evidence="2 5" id="KW-0413">Isomerase</keyword>
<feature type="binding site" evidence="4">
    <location>
        <position position="108"/>
    </location>
    <ligand>
        <name>D-ribulose 5-phosphate</name>
        <dbReference type="ChEBI" id="CHEBI:58121"/>
    </ligand>
</feature>
<dbReference type="RefSeq" id="WP_135657121.1">
    <property type="nucleotide sequence ID" value="NZ_JAJUFJ010000001.1"/>
</dbReference>
<dbReference type="GO" id="GO:0016861">
    <property type="term" value="F:intramolecular oxidoreductase activity, interconverting aldoses and ketoses"/>
    <property type="evidence" value="ECO:0007669"/>
    <property type="project" value="UniProtKB-ARBA"/>
</dbReference>
<dbReference type="InterPro" id="IPR036569">
    <property type="entry name" value="RpiB_LacA_LacB_sf"/>
</dbReference>
<dbReference type="Gene3D" id="3.40.1400.10">
    <property type="entry name" value="Sugar-phosphate isomerase, RpiB/LacA/LacB"/>
    <property type="match status" value="1"/>
</dbReference>
<gene>
    <name evidence="5" type="primary">ywlF</name>
    <name evidence="5" type="ORF">CAGA_03830</name>
</gene>
<feature type="binding site" evidence="4">
    <location>
        <position position="98"/>
    </location>
    <ligand>
        <name>D-ribulose 5-phosphate</name>
        <dbReference type="ChEBI" id="CHEBI:58121"/>
    </ligand>
</feature>
<comment type="similarity">
    <text evidence="1">Belongs to the LacAB/RpiB family.</text>
</comment>
<dbReference type="InterPro" id="IPR004785">
    <property type="entry name" value="RpiB"/>
</dbReference>
<feature type="binding site" evidence="4">
    <location>
        <begin position="7"/>
        <end position="8"/>
    </location>
    <ligand>
        <name>D-ribulose 5-phosphate</name>
        <dbReference type="ChEBI" id="CHEBI:58121"/>
    </ligand>
</feature>
<evidence type="ECO:0000256" key="4">
    <source>
        <dbReference type="PIRSR" id="PIRSR005384-2"/>
    </source>
</evidence>
<feature type="active site" description="Proton donor" evidence="3">
    <location>
        <position position="97"/>
    </location>
</feature>
<evidence type="ECO:0000256" key="2">
    <source>
        <dbReference type="ARBA" id="ARBA00023235"/>
    </source>
</evidence>
<dbReference type="Proteomes" id="UP000297714">
    <property type="component" value="Unassembled WGS sequence"/>
</dbReference>
<dbReference type="EC" id="5.3.1.-" evidence="5"/>
<evidence type="ECO:0000256" key="3">
    <source>
        <dbReference type="PIRSR" id="PIRSR005384-1"/>
    </source>
</evidence>
<feature type="binding site" evidence="4">
    <location>
        <position position="135"/>
    </location>
    <ligand>
        <name>D-ribulose 5-phosphate</name>
        <dbReference type="ChEBI" id="CHEBI:58121"/>
    </ligand>
</feature>
<proteinExistence type="inferred from homology"/>
<keyword evidence="6" id="KW-1185">Reference proteome</keyword>